<sequence length="296" mass="32955">MPTGAIEEHSFKLNAGKLPTEKGEELYIRGEVRVLEEQADNLLSLKPVLIISHGFKGFKDWGFFPYAASQFALQGFYVVTFNFSCNGVNETDFDELDKFSFNTYSREQADLSLLLQALLAKQLPESERADLQRVYLLGHSRGGGNSILFASEHSEVKAVITWNGNGNADLFDEAFKATIAEHGIAYVANARTKQQMPIRRDFYEDLAEHPSRYHIPGRLSALGIPVLQLQGNKDSERLQAGFQTLRQAAPQHRSVTITGGTHTFGAVHPFAGTTEQLEEAIRLTVDFLKDIPHTAD</sequence>
<gene>
    <name evidence="3" type="ORF">GC093_05420</name>
</gene>
<dbReference type="AlphaFoldDB" id="A0A972GLW1"/>
<evidence type="ECO:0000256" key="1">
    <source>
        <dbReference type="ARBA" id="ARBA00022801"/>
    </source>
</evidence>
<dbReference type="EMBL" id="WHOD01000020">
    <property type="protein sequence ID" value="NOU92668.1"/>
    <property type="molecule type" value="Genomic_DNA"/>
</dbReference>
<accession>A0A972GLW1</accession>
<reference evidence="3" key="1">
    <citation type="submission" date="2019-10" db="EMBL/GenBank/DDBJ databases">
        <title>Description of Paenibacillus glebae sp. nov.</title>
        <authorList>
            <person name="Carlier A."/>
            <person name="Qi S."/>
        </authorList>
    </citation>
    <scope>NUCLEOTIDE SEQUENCE</scope>
    <source>
        <strain evidence="3">LMG 31456</strain>
    </source>
</reference>
<name>A0A972GLW1_9BACL</name>
<proteinExistence type="predicted"/>
<organism evidence="3 4">
    <name type="scientific">Paenibacillus foliorum</name>
    <dbReference type="NCBI Taxonomy" id="2654974"/>
    <lineage>
        <taxon>Bacteria</taxon>
        <taxon>Bacillati</taxon>
        <taxon>Bacillota</taxon>
        <taxon>Bacilli</taxon>
        <taxon>Bacillales</taxon>
        <taxon>Paenibacillaceae</taxon>
        <taxon>Paenibacillus</taxon>
    </lineage>
</organism>
<dbReference type="InterPro" id="IPR002925">
    <property type="entry name" value="Dienelactn_hydro"/>
</dbReference>
<keyword evidence="1 3" id="KW-0378">Hydrolase</keyword>
<comment type="caution">
    <text evidence="3">The sequence shown here is derived from an EMBL/GenBank/DDBJ whole genome shotgun (WGS) entry which is preliminary data.</text>
</comment>
<dbReference type="RefSeq" id="WP_171650871.1">
    <property type="nucleotide sequence ID" value="NZ_WHOD01000020.1"/>
</dbReference>
<feature type="domain" description="Dienelactone hydrolase" evidence="2">
    <location>
        <begin position="46"/>
        <end position="169"/>
    </location>
</feature>
<dbReference type="PANTHER" id="PTHR22946">
    <property type="entry name" value="DIENELACTONE HYDROLASE DOMAIN-CONTAINING PROTEIN-RELATED"/>
    <property type="match status" value="1"/>
</dbReference>
<protein>
    <submittedName>
        <fullName evidence="3">Alpha/beta hydrolase</fullName>
    </submittedName>
</protein>
<dbReference type="GO" id="GO:0052689">
    <property type="term" value="F:carboxylic ester hydrolase activity"/>
    <property type="evidence" value="ECO:0007669"/>
    <property type="project" value="UniProtKB-ARBA"/>
</dbReference>
<evidence type="ECO:0000259" key="2">
    <source>
        <dbReference type="Pfam" id="PF01738"/>
    </source>
</evidence>
<dbReference type="Pfam" id="PF01738">
    <property type="entry name" value="DLH"/>
    <property type="match status" value="1"/>
</dbReference>
<evidence type="ECO:0000313" key="3">
    <source>
        <dbReference type="EMBL" id="NOU92668.1"/>
    </source>
</evidence>
<dbReference type="SUPFAM" id="SSF53474">
    <property type="entry name" value="alpha/beta-Hydrolases"/>
    <property type="match status" value="1"/>
</dbReference>
<dbReference type="Gene3D" id="3.40.50.1820">
    <property type="entry name" value="alpha/beta hydrolase"/>
    <property type="match status" value="1"/>
</dbReference>
<dbReference type="InterPro" id="IPR029058">
    <property type="entry name" value="AB_hydrolase_fold"/>
</dbReference>
<keyword evidence="4" id="KW-1185">Reference proteome</keyword>
<dbReference type="PANTHER" id="PTHR22946:SF9">
    <property type="entry name" value="POLYKETIDE TRANSFERASE AF380"/>
    <property type="match status" value="1"/>
</dbReference>
<dbReference type="InterPro" id="IPR050261">
    <property type="entry name" value="FrsA_esterase"/>
</dbReference>
<dbReference type="Proteomes" id="UP000641588">
    <property type="component" value="Unassembled WGS sequence"/>
</dbReference>
<evidence type="ECO:0000313" key="4">
    <source>
        <dbReference type="Proteomes" id="UP000641588"/>
    </source>
</evidence>